<feature type="chain" id="PRO_5003318173" description="Peptidase C39-like domain-containing protein" evidence="1">
    <location>
        <begin position="28"/>
        <end position="255"/>
    </location>
</feature>
<dbReference type="AlphaFoldDB" id="F4LX19"/>
<organism evidence="2 3">
    <name type="scientific">Tepidanaerobacter acetatoxydans (strain DSM 21804 / JCM 16047 / Re1)</name>
    <dbReference type="NCBI Taxonomy" id="1209989"/>
    <lineage>
        <taxon>Bacteria</taxon>
        <taxon>Bacillati</taxon>
        <taxon>Bacillota</taxon>
        <taxon>Clostridia</taxon>
        <taxon>Thermosediminibacterales</taxon>
        <taxon>Tepidanaerobacteraceae</taxon>
        <taxon>Tepidanaerobacter</taxon>
    </lineage>
</organism>
<dbReference type="Proteomes" id="UP000010802">
    <property type="component" value="Chromosome"/>
</dbReference>
<accession>F4LX19</accession>
<protein>
    <recommendedName>
        <fullName evidence="4">Peptidase C39-like domain-containing protein</fullName>
    </recommendedName>
</protein>
<dbReference type="PATRIC" id="fig|1209989.3.peg.983"/>
<keyword evidence="3" id="KW-1185">Reference proteome</keyword>
<reference evidence="3" key="1">
    <citation type="journal article" date="2013" name="Genome Announc.">
        <title>First genome sequence of a syntrophic acetate-oxidizing bacterium, Tepidanaerobacter acetatoxydans strain Re1.</title>
        <authorList>
            <person name="Manzoor S."/>
            <person name="Bongcam-Rudloff E."/>
            <person name="Schnurer A."/>
            <person name="Muller B."/>
        </authorList>
    </citation>
    <scope>NUCLEOTIDE SEQUENCE [LARGE SCALE GENOMIC DNA]</scope>
    <source>
        <strain evidence="3">Re1</strain>
    </source>
</reference>
<dbReference type="HOGENOM" id="CLU_1089609_0_0_9"/>
<dbReference type="EMBL" id="HF563609">
    <property type="protein sequence ID" value="CCP25602.1"/>
    <property type="molecule type" value="Genomic_DNA"/>
</dbReference>
<keyword evidence="1" id="KW-0732">Signal</keyword>
<proteinExistence type="predicted"/>
<dbReference type="KEGG" id="tae:TepiRe1_0884"/>
<evidence type="ECO:0000256" key="1">
    <source>
        <dbReference type="SAM" id="SignalP"/>
    </source>
</evidence>
<gene>
    <name evidence="2" type="ordered locus">TEPIRE1_0884</name>
</gene>
<evidence type="ECO:0000313" key="3">
    <source>
        <dbReference type="Proteomes" id="UP000010802"/>
    </source>
</evidence>
<feature type="signal peptide" evidence="1">
    <location>
        <begin position="1"/>
        <end position="27"/>
    </location>
</feature>
<evidence type="ECO:0008006" key="4">
    <source>
        <dbReference type="Google" id="ProtNLM"/>
    </source>
</evidence>
<sequence length="255" mass="28696">MKRFYFYLKVAFSLIFVFTSLTTVVNAAPRFYCQAAGDYEGGYWGEGVPNDTLRKIKSKGCAISCAAMALYPKSAKIFDERAGDSGVTKYSRADPYVAYRANGDSYNANWNTIANKFDNALPKIESLSNKEDYYIAAVLDDYLDDGSYPIANIPGHFIIFTKSNVHGHPGTESIHSQNIYNKLSNDETVSEDEIEPLTDEELNKIPKNNKYSVSSNSYDKYFHIHDPGMKNGKNINFTDNLKDAELEDISRIVVY</sequence>
<name>F4LX19_TEPAE</name>
<evidence type="ECO:0000313" key="2">
    <source>
        <dbReference type="EMBL" id="CCP25602.1"/>
    </source>
</evidence>
<dbReference type="OrthoDB" id="1729611at2"/>
<accession>L0S1D1</accession>
<dbReference type="KEGG" id="tep:TepRe1_0816"/>
<dbReference type="RefSeq" id="WP_013777920.1">
    <property type="nucleotide sequence ID" value="NC_015519.1"/>
</dbReference>
<dbReference type="STRING" id="1209989.TepRe1_0816"/>